<dbReference type="Proteomes" id="UP000247612">
    <property type="component" value="Unassembled WGS sequence"/>
</dbReference>
<accession>A0A318KWP1</accession>
<reference evidence="1 2" key="1">
    <citation type="submission" date="2018-05" db="EMBL/GenBank/DDBJ databases">
        <title>Genomic Encyclopedia of Type Strains, Phase IV (KMG-IV): sequencing the most valuable type-strain genomes for metagenomic binning, comparative biology and taxonomic classification.</title>
        <authorList>
            <person name="Goeker M."/>
        </authorList>
    </citation>
    <scope>NUCLEOTIDE SEQUENCE [LARGE SCALE GENOMIC DNA]</scope>
    <source>
        <strain evidence="1 2">JC118</strain>
    </source>
</reference>
<proteinExistence type="predicted"/>
<sequence length="60" mass="7364">MNRFDEIYDRFLHVDKMSLEEVKKLMKDLKEYHLSNPDSSEFLHDWNPLMMIHVVAHYLN</sequence>
<protein>
    <submittedName>
        <fullName evidence="1">Uncharacterized protein</fullName>
    </submittedName>
</protein>
<organism evidence="1 2">
    <name type="scientific">Dielma fastidiosa</name>
    <dbReference type="NCBI Taxonomy" id="1034346"/>
    <lineage>
        <taxon>Bacteria</taxon>
        <taxon>Bacillati</taxon>
        <taxon>Bacillota</taxon>
        <taxon>Erysipelotrichia</taxon>
        <taxon>Erysipelotrichales</taxon>
        <taxon>Erysipelotrichaceae</taxon>
        <taxon>Dielma</taxon>
    </lineage>
</organism>
<name>A0A318KWP1_9FIRM</name>
<dbReference type="RefSeq" id="WP_022937877.1">
    <property type="nucleotide sequence ID" value="NZ_CABKRQ010000004.1"/>
</dbReference>
<gene>
    <name evidence="1" type="ORF">DES51_10480</name>
</gene>
<evidence type="ECO:0000313" key="1">
    <source>
        <dbReference type="EMBL" id="PXX80076.1"/>
    </source>
</evidence>
<keyword evidence="2" id="KW-1185">Reference proteome</keyword>
<dbReference type="AlphaFoldDB" id="A0A318KWP1"/>
<dbReference type="OrthoDB" id="9874147at2"/>
<evidence type="ECO:0000313" key="2">
    <source>
        <dbReference type="Proteomes" id="UP000247612"/>
    </source>
</evidence>
<dbReference type="EMBL" id="QJKH01000004">
    <property type="protein sequence ID" value="PXX80076.1"/>
    <property type="molecule type" value="Genomic_DNA"/>
</dbReference>
<comment type="caution">
    <text evidence="1">The sequence shown here is derived from an EMBL/GenBank/DDBJ whole genome shotgun (WGS) entry which is preliminary data.</text>
</comment>